<evidence type="ECO:0000313" key="1">
    <source>
        <dbReference type="EMBL" id="OGI61519.1"/>
    </source>
</evidence>
<protein>
    <submittedName>
        <fullName evidence="1">Uncharacterized protein</fullName>
    </submittedName>
</protein>
<gene>
    <name evidence="1" type="ORF">A2645_02085</name>
</gene>
<accession>A0A1F6UW40</accession>
<comment type="caution">
    <text evidence="1">The sequence shown here is derived from an EMBL/GenBank/DDBJ whole genome shotgun (WGS) entry which is preliminary data.</text>
</comment>
<name>A0A1F6UW40_9BACT</name>
<proteinExistence type="predicted"/>
<evidence type="ECO:0000313" key="2">
    <source>
        <dbReference type="Proteomes" id="UP000182253"/>
    </source>
</evidence>
<dbReference type="EMBL" id="MFTL01000015">
    <property type="protein sequence ID" value="OGI61519.1"/>
    <property type="molecule type" value="Genomic_DNA"/>
</dbReference>
<sequence>MRKQKPKTILCPLCKGDGLSKQAKKLTDDFNNFRRSSYTIVGGKKDGPYKWSDKITDAEVKALVKEGRLRQFTHESTNGHYNFKLGIFPKAEVVNEAQRCGETEDGINFFHDDINERILVKFRAKRYGIPYECRKCHGAGEVEKLTNESFTKLMMNVG</sequence>
<dbReference type="Proteomes" id="UP000182253">
    <property type="component" value="Unassembled WGS sequence"/>
</dbReference>
<dbReference type="AlphaFoldDB" id="A0A1F6UW40"/>
<organism evidence="1 2">
    <name type="scientific">Candidatus Nomurabacteria bacterium RIFCSPHIGHO2_01_FULL_39_9</name>
    <dbReference type="NCBI Taxonomy" id="1801735"/>
    <lineage>
        <taxon>Bacteria</taxon>
        <taxon>Candidatus Nomuraibacteriota</taxon>
    </lineage>
</organism>
<reference evidence="1 2" key="1">
    <citation type="journal article" date="2016" name="Nat. Commun.">
        <title>Thousands of microbial genomes shed light on interconnected biogeochemical processes in an aquifer system.</title>
        <authorList>
            <person name="Anantharaman K."/>
            <person name="Brown C.T."/>
            <person name="Hug L.A."/>
            <person name="Sharon I."/>
            <person name="Castelle C.J."/>
            <person name="Probst A.J."/>
            <person name="Thomas B.C."/>
            <person name="Singh A."/>
            <person name="Wilkins M.J."/>
            <person name="Karaoz U."/>
            <person name="Brodie E.L."/>
            <person name="Williams K.H."/>
            <person name="Hubbard S.S."/>
            <person name="Banfield J.F."/>
        </authorList>
    </citation>
    <scope>NUCLEOTIDE SEQUENCE [LARGE SCALE GENOMIC DNA]</scope>
</reference>